<evidence type="ECO:0000313" key="9">
    <source>
        <dbReference type="EMBL" id="ADL50700.1"/>
    </source>
</evidence>
<proteinExistence type="inferred from homology"/>
<dbReference type="HOGENOM" id="CLU_408071_0_0_9"/>
<dbReference type="Proteomes" id="UP000002730">
    <property type="component" value="Chromosome"/>
</dbReference>
<dbReference type="InterPro" id="IPR014729">
    <property type="entry name" value="Rossmann-like_a/b/a_fold"/>
</dbReference>
<dbReference type="GO" id="GO:0006431">
    <property type="term" value="P:methionyl-tRNA aminoacylation"/>
    <property type="evidence" value="ECO:0007669"/>
    <property type="project" value="TreeGrafter"/>
</dbReference>
<keyword evidence="5 7" id="KW-0648">Protein biosynthesis</keyword>
<dbReference type="RefSeq" id="WP_010076455.1">
    <property type="nucleotide sequence ID" value="NC_014393.1"/>
</dbReference>
<keyword evidence="6 7" id="KW-0030">Aminoacyl-tRNA synthetase</keyword>
<dbReference type="OrthoDB" id="9810191at2"/>
<dbReference type="Pfam" id="PF09334">
    <property type="entry name" value="tRNA-synt_1g"/>
    <property type="match status" value="2"/>
</dbReference>
<evidence type="ECO:0000256" key="7">
    <source>
        <dbReference type="RuleBase" id="RU363039"/>
    </source>
</evidence>
<dbReference type="InterPro" id="IPR009080">
    <property type="entry name" value="tRNAsynth_Ia_anticodon-bd"/>
</dbReference>
<evidence type="ECO:0000256" key="1">
    <source>
        <dbReference type="ARBA" id="ARBA00008258"/>
    </source>
</evidence>
<gene>
    <name evidence="9" type="ordered locus">Clocel_0932</name>
</gene>
<dbReference type="GO" id="GO:0005524">
    <property type="term" value="F:ATP binding"/>
    <property type="evidence" value="ECO:0007669"/>
    <property type="project" value="UniProtKB-KW"/>
</dbReference>
<organism evidence="9 10">
    <name type="scientific">Clostridium cellulovorans (strain ATCC 35296 / DSM 3052 / OCM 3 / 743B)</name>
    <dbReference type="NCBI Taxonomy" id="573061"/>
    <lineage>
        <taxon>Bacteria</taxon>
        <taxon>Bacillati</taxon>
        <taxon>Bacillota</taxon>
        <taxon>Clostridia</taxon>
        <taxon>Eubacteriales</taxon>
        <taxon>Clostridiaceae</taxon>
        <taxon>Clostridium</taxon>
    </lineage>
</organism>
<evidence type="ECO:0000256" key="4">
    <source>
        <dbReference type="ARBA" id="ARBA00022840"/>
    </source>
</evidence>
<keyword evidence="4 7" id="KW-0067">ATP-binding</keyword>
<dbReference type="PANTHER" id="PTHR45765:SF1">
    <property type="entry name" value="METHIONINE--TRNA LIGASE, CYTOPLASMIC"/>
    <property type="match status" value="1"/>
</dbReference>
<dbReference type="SUPFAM" id="SSF47323">
    <property type="entry name" value="Anticodon-binding domain of a subclass of class I aminoacyl-tRNA synthetases"/>
    <property type="match status" value="1"/>
</dbReference>
<dbReference type="STRING" id="573061.Clocel_0932"/>
<dbReference type="Gene3D" id="2.170.220.10">
    <property type="match status" value="1"/>
</dbReference>
<accession>D9ST84</accession>
<dbReference type="SUPFAM" id="SSF52374">
    <property type="entry name" value="Nucleotidylyl transferase"/>
    <property type="match status" value="1"/>
</dbReference>
<sequence>MKDKKIERPIFPKKAIITAGMPYGNKDLHFGHVGGVFVHADTFARFLRDRIGNENVIFVSGTDCYGSPISASYLKLVEEGKYEGSIEEYVREYHEKQKEVLEKYEMSMNLYAASALDRAGEIHKGVSEEIFNKLYDNGYLAKASSPQFYDPDFKVFLNGRQVVGKCPIEGCSSDKGYADECDLGHQYMPDELIDPKSILSGKTPELRKVTNWYFKLEEYNNTLAERVDYLRANSNLRKNLLNTIEESLKPPVIFVKRKQLEGITDLEEKLPKHRTIDEPKKPSITFVFESLEDRDIARGVFDEVGVRFRTGKTLVPFRLSGNVEWGIPVPDKEELKALTFWVWPESLWAPISFTKTYLETIGKNPDQWTEWWHSEDSKVYQFIGEDNVYFYGIAEMAMFMALEGIKAGDKIDWDKINLPHLIANSHLLFMNKKASSSGAVKPPMARELLEYYTPEQLRMHFLSLGLSKGSVSFMPQVFMEEKDKQGPDTVLKDGNLLTNVFNRLVRSCFYTAQKHFNGTIPVGEISDSIMEESKEAILTYERHMYNHEFHSLIYVLDSYIRNMNKYWVNNMRVADTSDDNALRKQVLIDAFHAVRTVTTLIHPIAPKSCEKVREYLNVNENLWNWEYIFEPVYKFIVDQTMHKLKFLEPRVDFFEKHQSQISF</sequence>
<feature type="domain" description="Methionyl/Leucyl tRNA synthetase" evidence="8">
    <location>
        <begin position="16"/>
        <end position="253"/>
    </location>
</feature>
<evidence type="ECO:0000313" key="10">
    <source>
        <dbReference type="Proteomes" id="UP000002730"/>
    </source>
</evidence>
<keyword evidence="3 7" id="KW-0547">Nucleotide-binding</keyword>
<dbReference type="Gene3D" id="1.10.730.10">
    <property type="entry name" value="Isoleucyl-tRNA Synthetase, Domain 1"/>
    <property type="match status" value="1"/>
</dbReference>
<keyword evidence="2 7" id="KW-0436">Ligase</keyword>
<name>D9ST84_CLOC7</name>
<dbReference type="KEGG" id="ccb:Clocel_0932"/>
<dbReference type="Gene3D" id="3.40.50.620">
    <property type="entry name" value="HUPs"/>
    <property type="match status" value="2"/>
</dbReference>
<evidence type="ECO:0000256" key="2">
    <source>
        <dbReference type="ARBA" id="ARBA00022598"/>
    </source>
</evidence>
<dbReference type="InterPro" id="IPR015413">
    <property type="entry name" value="Methionyl/Leucyl_tRNA_Synth"/>
</dbReference>
<feature type="domain" description="Methionyl/Leucyl tRNA synthetase" evidence="8">
    <location>
        <begin position="313"/>
        <end position="483"/>
    </location>
</feature>
<dbReference type="PANTHER" id="PTHR45765">
    <property type="entry name" value="METHIONINE--TRNA LIGASE"/>
    <property type="match status" value="1"/>
</dbReference>
<dbReference type="EC" id="6.1.1.10" evidence="9"/>
<evidence type="ECO:0000256" key="5">
    <source>
        <dbReference type="ARBA" id="ARBA00022917"/>
    </source>
</evidence>
<reference evidence="9 10" key="1">
    <citation type="submission" date="2010-08" db="EMBL/GenBank/DDBJ databases">
        <title>Complete sequence of Clostridium cellulovorans 743B.</title>
        <authorList>
            <consortium name="US DOE Joint Genome Institute"/>
            <person name="Lucas S."/>
            <person name="Copeland A."/>
            <person name="Lapidus A."/>
            <person name="Cheng J.-F."/>
            <person name="Bruce D."/>
            <person name="Goodwin L."/>
            <person name="Pitluck S."/>
            <person name="Chertkov O."/>
            <person name="Detter J.C."/>
            <person name="Han C."/>
            <person name="Tapia R."/>
            <person name="Land M."/>
            <person name="Hauser L."/>
            <person name="Chang Y.-J."/>
            <person name="Jeffries C."/>
            <person name="Kyrpides N."/>
            <person name="Ivanova N."/>
            <person name="Mikhailova N."/>
            <person name="Hemme C.L."/>
            <person name="Woyke T."/>
        </authorList>
    </citation>
    <scope>NUCLEOTIDE SEQUENCE [LARGE SCALE GENOMIC DNA]</scope>
    <source>
        <strain evidence="10">ATCC 35296 / DSM 3052 / OCM 3 / 743B</strain>
    </source>
</reference>
<dbReference type="EMBL" id="CP002160">
    <property type="protein sequence ID" value="ADL50700.1"/>
    <property type="molecule type" value="Genomic_DNA"/>
</dbReference>
<comment type="similarity">
    <text evidence="1">Belongs to the class-I aminoacyl-tRNA synthetase family. MetG type 1 subfamily.</text>
</comment>
<evidence type="ECO:0000256" key="3">
    <source>
        <dbReference type="ARBA" id="ARBA00022741"/>
    </source>
</evidence>
<dbReference type="GO" id="GO:0005829">
    <property type="term" value="C:cytosol"/>
    <property type="evidence" value="ECO:0007669"/>
    <property type="project" value="TreeGrafter"/>
</dbReference>
<evidence type="ECO:0000256" key="6">
    <source>
        <dbReference type="ARBA" id="ARBA00023146"/>
    </source>
</evidence>
<dbReference type="GO" id="GO:0004825">
    <property type="term" value="F:methionine-tRNA ligase activity"/>
    <property type="evidence" value="ECO:0007669"/>
    <property type="project" value="UniProtKB-EC"/>
</dbReference>
<dbReference type="AlphaFoldDB" id="D9ST84"/>
<keyword evidence="10" id="KW-1185">Reference proteome</keyword>
<protein>
    <submittedName>
        <fullName evidence="9">Methionine--tRNA ligase</fullName>
        <ecNumber evidence="9">6.1.1.10</ecNumber>
    </submittedName>
</protein>
<dbReference type="eggNOG" id="COG0143">
    <property type="taxonomic scope" value="Bacteria"/>
</dbReference>
<dbReference type="InterPro" id="IPR023458">
    <property type="entry name" value="Met-tRNA_ligase_1"/>
</dbReference>
<evidence type="ECO:0000259" key="8">
    <source>
        <dbReference type="Pfam" id="PF09334"/>
    </source>
</evidence>